<proteinExistence type="predicted"/>
<protein>
    <recommendedName>
        <fullName evidence="2">Transposase putative helix-turn-helix domain-containing protein</fullName>
    </recommendedName>
</protein>
<sequence>MSSKRRKKSDPPDEEKSKRRCSQRIAEPTRQKTPSDDRTVDQPDEKKPKSRRSSRTAKSAEQKATTHGRVLVHPSTWLDPALAKDLWMPDADSLQAVEKTSHHPPLVDRLLTSWFDVTNFTDVFRATRWRTMRTPSFEDLQEDLRTLGELSEESKSVNSVIKTYLYPTTLQRGKLEQIFAANRAVYNKLVASSKEDHKYRPIAKEGTMSPYFRNNKILRRYLGVNDKVRDSALRDFKKAIKSSLALFFALKKKNKNTTFPELKFKSKFALSNTIEIYSRSIQSICVVEWGSQNHAAIHSDTQCPGVVKRQLAFVNKKTD</sequence>
<dbReference type="Proteomes" id="UP000018958">
    <property type="component" value="Unassembled WGS sequence"/>
</dbReference>
<dbReference type="InterPro" id="IPR021027">
    <property type="entry name" value="Transposase_put_HTH"/>
</dbReference>
<feature type="domain" description="Transposase putative helix-turn-helix" evidence="2">
    <location>
        <begin position="161"/>
        <end position="198"/>
    </location>
</feature>
<organism evidence="3 4">
    <name type="scientific">Phytophthora nicotianae CJ01A1</name>
    <dbReference type="NCBI Taxonomy" id="1317063"/>
    <lineage>
        <taxon>Eukaryota</taxon>
        <taxon>Sar</taxon>
        <taxon>Stramenopiles</taxon>
        <taxon>Oomycota</taxon>
        <taxon>Peronosporomycetes</taxon>
        <taxon>Peronosporales</taxon>
        <taxon>Peronosporaceae</taxon>
        <taxon>Phytophthora</taxon>
    </lineage>
</organism>
<reference evidence="3 4" key="1">
    <citation type="submission" date="2013-11" db="EMBL/GenBank/DDBJ databases">
        <title>The Genome Sequence of Phytophthora parasitica CJ01A1.</title>
        <authorList>
            <consortium name="The Broad Institute Genomics Platform"/>
            <person name="Russ C."/>
            <person name="Tyler B."/>
            <person name="Panabieres F."/>
            <person name="Shan W."/>
            <person name="Tripathy S."/>
            <person name="Grunwald N."/>
            <person name="Machado M."/>
            <person name="Johnson C.S."/>
            <person name="Walker B."/>
            <person name="Young S.K."/>
            <person name="Zeng Q."/>
            <person name="Gargeya S."/>
            <person name="Fitzgerald M."/>
            <person name="Haas B."/>
            <person name="Abouelleil A."/>
            <person name="Allen A.W."/>
            <person name="Alvarado L."/>
            <person name="Arachchi H.M."/>
            <person name="Berlin A.M."/>
            <person name="Chapman S.B."/>
            <person name="Gainer-Dewar J."/>
            <person name="Goldberg J."/>
            <person name="Griggs A."/>
            <person name="Gujja S."/>
            <person name="Hansen M."/>
            <person name="Howarth C."/>
            <person name="Imamovic A."/>
            <person name="Ireland A."/>
            <person name="Larimer J."/>
            <person name="McCowan C."/>
            <person name="Murphy C."/>
            <person name="Pearson M."/>
            <person name="Poon T.W."/>
            <person name="Priest M."/>
            <person name="Roberts A."/>
            <person name="Saif S."/>
            <person name="Shea T."/>
            <person name="Sisk P."/>
            <person name="Sykes S."/>
            <person name="Wortman J."/>
            <person name="Nusbaum C."/>
            <person name="Birren B."/>
        </authorList>
    </citation>
    <scope>NUCLEOTIDE SEQUENCE [LARGE SCALE GENOMIC DNA]</scope>
    <source>
        <strain evidence="3 4">CJ01A1</strain>
    </source>
</reference>
<dbReference type="Pfam" id="PF12323">
    <property type="entry name" value="HTH_OrfB_IS605"/>
    <property type="match status" value="1"/>
</dbReference>
<evidence type="ECO:0000259" key="2">
    <source>
        <dbReference type="Pfam" id="PF12323"/>
    </source>
</evidence>
<feature type="compositionally biased region" description="Basic and acidic residues" evidence="1">
    <location>
        <begin position="27"/>
        <end position="47"/>
    </location>
</feature>
<evidence type="ECO:0000313" key="3">
    <source>
        <dbReference type="EMBL" id="ETP07099.1"/>
    </source>
</evidence>
<evidence type="ECO:0000313" key="4">
    <source>
        <dbReference type="Proteomes" id="UP000018958"/>
    </source>
</evidence>
<dbReference type="AlphaFoldDB" id="W2WC04"/>
<feature type="compositionally biased region" description="Polar residues" evidence="1">
    <location>
        <begin position="56"/>
        <end position="65"/>
    </location>
</feature>
<feature type="region of interest" description="Disordered" evidence="1">
    <location>
        <begin position="1"/>
        <end position="72"/>
    </location>
</feature>
<dbReference type="EMBL" id="ANIX01003325">
    <property type="protein sequence ID" value="ETP07099.1"/>
    <property type="molecule type" value="Genomic_DNA"/>
</dbReference>
<gene>
    <name evidence="3" type="ORF">F441_16553</name>
</gene>
<name>W2WC04_PHYNI</name>
<evidence type="ECO:0000256" key="1">
    <source>
        <dbReference type="SAM" id="MobiDB-lite"/>
    </source>
</evidence>
<accession>W2WC04</accession>
<comment type="caution">
    <text evidence="3">The sequence shown here is derived from an EMBL/GenBank/DDBJ whole genome shotgun (WGS) entry which is preliminary data.</text>
</comment>